<sequence>MAQARWRSPLIWLARAITLPAKLLFGFDAFVSYAREDGSAYAETLSNSLGAVASVRIDMQETRPNATLPLSLRFAIAFSKVLVIIVTPKAASSRHVAEEVIVFERWSRGPILPIELGQPVEGSAWWPHIAGVARTKEIDSSERKDLEPSAGIVARIRNSIGFWNLSRRQRFASSCFALVLLVLGLLVYRANAQRRESIEAASTAAGAASAARAEALLQQEAASSAAREAKEQSERAERSRQVAARLTIESYRAKAATARAVKDLSDAEQLRDSAIVQHLAAESSSRKAMPALSALLAIESLKRAATLRSRLPSLPADMRGSAFATLQEVAPLLRQRLGHFDFHNAGVLGVSFHGNEPIGATVAAGLSIVNLRSRQLMAEPMPGRVSDSVAFAPQGLVAVARNEVWISRIGDHSQPTSLGPAAGYVDYLEFSQDGTHLLVSSIVPEGFSHRTELNVWKLLDSSQRHEKLPVRPATERIRAAAINRDGSAVIIATDREVRIVDTRTRQVTQTIAVSSVPVRVAFSPDGRRVGIAGEDQIVRIRSVSGATDAERVSEVTFRSLARVRSLKFSPDNRLVFIGSEEPGAETGIAQVWEVRSGTETARLAVDGPVIDGVFNEAGSQLLVGNRRGSADLWSLQVPYVRAGLSGTLEGLAFSADGKRVAASTSREVQAWSTVDATRLESASFSGRISAVGFNVRGKLLAESEGAIYEVEGGSSRKIADLDPDCRVSQATRFDAAGRFIACGYQNPIVYDIDKAEIRLRTAAIGHLTGVAFDRNGDNVLIAGTSATEVWSLRTNRLLASLPGANFVALSPDGGTASLGRGSGVAELWSVKDALQVATLDHILPVLTMAFSNDGAQLIAGSMDSNIRIWDLKSRKELQIFRYLGRGQLKLVLSPDGRLLGIGNGPELQVAPWNVTELIRAACGQLQGQDALSPLQRALHKGASPTPASSVCSS</sequence>
<dbReference type="InterPro" id="IPR015943">
    <property type="entry name" value="WD40/YVTN_repeat-like_dom_sf"/>
</dbReference>
<evidence type="ECO:0000256" key="2">
    <source>
        <dbReference type="ARBA" id="ARBA00022737"/>
    </source>
</evidence>
<dbReference type="InterPro" id="IPR035897">
    <property type="entry name" value="Toll_tir_struct_dom_sf"/>
</dbReference>
<feature type="domain" description="TIR" evidence="6">
    <location>
        <begin position="25"/>
        <end position="160"/>
    </location>
</feature>
<dbReference type="PANTHER" id="PTHR19879:SF9">
    <property type="entry name" value="TRANSCRIPTION INITIATION FACTOR TFIID SUBUNIT 5"/>
    <property type="match status" value="1"/>
</dbReference>
<dbReference type="PROSITE" id="PS00678">
    <property type="entry name" value="WD_REPEATS_1"/>
    <property type="match status" value="1"/>
</dbReference>
<dbReference type="InterPro" id="IPR019775">
    <property type="entry name" value="WD40_repeat_CS"/>
</dbReference>
<dbReference type="SUPFAM" id="SSF50998">
    <property type="entry name" value="Quinoprotein alcohol dehydrogenase-like"/>
    <property type="match status" value="1"/>
</dbReference>
<dbReference type="SUPFAM" id="SSF50969">
    <property type="entry name" value="YVTN repeat-like/Quinoprotein amine dehydrogenase"/>
    <property type="match status" value="1"/>
</dbReference>
<keyword evidence="5" id="KW-0812">Transmembrane</keyword>
<keyword evidence="5" id="KW-0472">Membrane</keyword>
<dbReference type="InterPro" id="IPR001680">
    <property type="entry name" value="WD40_rpt"/>
</dbReference>
<dbReference type="SMART" id="SM00320">
    <property type="entry name" value="WD40"/>
    <property type="match status" value="6"/>
</dbReference>
<keyword evidence="8" id="KW-1185">Reference proteome</keyword>
<evidence type="ECO:0000313" key="8">
    <source>
        <dbReference type="Proteomes" id="UP000737171"/>
    </source>
</evidence>
<dbReference type="InterPro" id="IPR011044">
    <property type="entry name" value="Quino_amine_DH_bsu"/>
</dbReference>
<dbReference type="Gene3D" id="3.40.50.10140">
    <property type="entry name" value="Toll/interleukin-1 receptor homology (TIR) domain"/>
    <property type="match status" value="1"/>
</dbReference>
<dbReference type="PROSITE" id="PS50082">
    <property type="entry name" value="WD_REPEATS_2"/>
    <property type="match status" value="1"/>
</dbReference>
<evidence type="ECO:0000256" key="5">
    <source>
        <dbReference type="SAM" id="Phobius"/>
    </source>
</evidence>
<feature type="repeat" description="WD" evidence="3">
    <location>
        <begin position="838"/>
        <end position="879"/>
    </location>
</feature>
<dbReference type="Pfam" id="PF00400">
    <property type="entry name" value="WD40"/>
    <property type="match status" value="1"/>
</dbReference>
<organism evidence="7 8">
    <name type="scientific">Pseudaquabacterium terrae</name>
    <dbReference type="NCBI Taxonomy" id="2732868"/>
    <lineage>
        <taxon>Bacteria</taxon>
        <taxon>Pseudomonadati</taxon>
        <taxon>Pseudomonadota</taxon>
        <taxon>Betaproteobacteria</taxon>
        <taxon>Burkholderiales</taxon>
        <taxon>Sphaerotilaceae</taxon>
        <taxon>Pseudaquabacterium</taxon>
    </lineage>
</organism>
<evidence type="ECO:0000256" key="3">
    <source>
        <dbReference type="PROSITE-ProRule" id="PRU00221"/>
    </source>
</evidence>
<dbReference type="EMBL" id="JABRWJ010000020">
    <property type="protein sequence ID" value="NRF72224.1"/>
    <property type="molecule type" value="Genomic_DNA"/>
</dbReference>
<reference evidence="7 8" key="1">
    <citation type="submission" date="2020-05" db="EMBL/GenBank/DDBJ databases">
        <title>Aquincola sp. isolate from soil.</title>
        <authorList>
            <person name="Han J."/>
            <person name="Kim D.-U."/>
        </authorList>
    </citation>
    <scope>NUCLEOTIDE SEQUENCE [LARGE SCALE GENOMIC DNA]</scope>
    <source>
        <strain evidence="7 8">S2</strain>
    </source>
</reference>
<keyword evidence="2" id="KW-0677">Repeat</keyword>
<dbReference type="PANTHER" id="PTHR19879">
    <property type="entry name" value="TRANSCRIPTION INITIATION FACTOR TFIID"/>
    <property type="match status" value="1"/>
</dbReference>
<evidence type="ECO:0000256" key="4">
    <source>
        <dbReference type="SAM" id="Coils"/>
    </source>
</evidence>
<feature type="transmembrane region" description="Helical" evidence="5">
    <location>
        <begin position="171"/>
        <end position="188"/>
    </location>
</feature>
<dbReference type="PROSITE" id="PS50104">
    <property type="entry name" value="TIR"/>
    <property type="match status" value="1"/>
</dbReference>
<keyword evidence="7" id="KW-0675">Receptor</keyword>
<feature type="coiled-coil region" evidence="4">
    <location>
        <begin position="219"/>
        <end position="246"/>
    </location>
</feature>
<comment type="caution">
    <text evidence="7">The sequence shown here is derived from an EMBL/GenBank/DDBJ whole genome shotgun (WGS) entry which is preliminary data.</text>
</comment>
<dbReference type="Proteomes" id="UP000737171">
    <property type="component" value="Unassembled WGS sequence"/>
</dbReference>
<gene>
    <name evidence="7" type="ORF">HLB44_35095</name>
</gene>
<dbReference type="SUPFAM" id="SSF52200">
    <property type="entry name" value="Toll/Interleukin receptor TIR domain"/>
    <property type="match status" value="1"/>
</dbReference>
<proteinExistence type="predicted"/>
<evidence type="ECO:0000313" key="7">
    <source>
        <dbReference type="EMBL" id="NRF72224.1"/>
    </source>
</evidence>
<accession>A0ABX2EUK9</accession>
<protein>
    <submittedName>
        <fullName evidence="7">Toll/interleukin-1 receptor domain-containing protein</fullName>
    </submittedName>
</protein>
<keyword evidence="5" id="KW-1133">Transmembrane helix</keyword>
<keyword evidence="1 3" id="KW-0853">WD repeat</keyword>
<dbReference type="PROSITE" id="PS50294">
    <property type="entry name" value="WD_REPEATS_REGION"/>
    <property type="match status" value="1"/>
</dbReference>
<dbReference type="InterPro" id="IPR011047">
    <property type="entry name" value="Quinoprotein_ADH-like_sf"/>
</dbReference>
<dbReference type="Pfam" id="PF13676">
    <property type="entry name" value="TIR_2"/>
    <property type="match status" value="1"/>
</dbReference>
<dbReference type="Gene3D" id="2.130.10.10">
    <property type="entry name" value="YVTN repeat-like/Quinoprotein amine dehydrogenase"/>
    <property type="match status" value="3"/>
</dbReference>
<dbReference type="InterPro" id="IPR000157">
    <property type="entry name" value="TIR_dom"/>
</dbReference>
<evidence type="ECO:0000259" key="6">
    <source>
        <dbReference type="PROSITE" id="PS50104"/>
    </source>
</evidence>
<name>A0ABX2EUK9_9BURK</name>
<keyword evidence="4" id="KW-0175">Coiled coil</keyword>
<evidence type="ECO:0000256" key="1">
    <source>
        <dbReference type="ARBA" id="ARBA00022574"/>
    </source>
</evidence>